<evidence type="ECO:0000313" key="2">
    <source>
        <dbReference type="EMBL" id="POS72524.1"/>
    </source>
</evidence>
<reference evidence="2" key="1">
    <citation type="submission" date="2017-09" db="EMBL/GenBank/DDBJ databases">
        <title>Polyketide synthases of a Diaporthe helianthi virulent isolate.</title>
        <authorList>
            <person name="Baroncelli R."/>
        </authorList>
    </citation>
    <scope>NUCLEOTIDE SEQUENCE [LARGE SCALE GENOMIC DNA]</scope>
    <source>
        <strain evidence="2">7/96</strain>
    </source>
</reference>
<evidence type="ECO:0000313" key="3">
    <source>
        <dbReference type="Proteomes" id="UP000094444"/>
    </source>
</evidence>
<organism evidence="2 3">
    <name type="scientific">Diaporthe helianthi</name>
    <dbReference type="NCBI Taxonomy" id="158607"/>
    <lineage>
        <taxon>Eukaryota</taxon>
        <taxon>Fungi</taxon>
        <taxon>Dikarya</taxon>
        <taxon>Ascomycota</taxon>
        <taxon>Pezizomycotina</taxon>
        <taxon>Sordariomycetes</taxon>
        <taxon>Sordariomycetidae</taxon>
        <taxon>Diaporthales</taxon>
        <taxon>Diaporthaceae</taxon>
        <taxon>Diaporthe</taxon>
    </lineage>
</organism>
<dbReference type="OrthoDB" id="3521097at2759"/>
<proteinExistence type="predicted"/>
<comment type="caution">
    <text evidence="2">The sequence shown here is derived from an EMBL/GenBank/DDBJ whole genome shotgun (WGS) entry which is preliminary data.</text>
</comment>
<dbReference type="PANTHER" id="PTHR38166">
    <property type="entry name" value="C2H2-TYPE DOMAIN-CONTAINING PROTEIN-RELATED"/>
    <property type="match status" value="1"/>
</dbReference>
<protein>
    <recommendedName>
        <fullName evidence="4">Het and ankyrin domain protein</fullName>
    </recommendedName>
</protein>
<dbReference type="Proteomes" id="UP000094444">
    <property type="component" value="Unassembled WGS sequence"/>
</dbReference>
<feature type="compositionally biased region" description="Polar residues" evidence="1">
    <location>
        <begin position="132"/>
        <end position="141"/>
    </location>
</feature>
<gene>
    <name evidence="2" type="ORF">DHEL01_v209079</name>
</gene>
<dbReference type="PANTHER" id="PTHR38166:SF1">
    <property type="entry name" value="C2H2-TYPE DOMAIN-CONTAINING PROTEIN"/>
    <property type="match status" value="1"/>
</dbReference>
<feature type="compositionally biased region" description="Low complexity" evidence="1">
    <location>
        <begin position="62"/>
        <end position="71"/>
    </location>
</feature>
<sequence length="603" mass="67641">MLTQRPPPSYKPSVIDNSQLKHSLGLQVRPEHVLLPRLQYLNLADAKDKVKGATDAKDCQATTDTSTTSPDSAREGQSSIEELSPESESWHEVDDEESLAAKCEAIVHDLNKVFEQLFQSWLEDARGHNGGQKASSASVPSRDTADNKGRPDTKRKRADNSHEQDEDASPERSGVTGKKRRKTMPLDTQLACPYFKKDPRRHRACCGYGGQKLSYVKQHLNRNHTISLYCPVCLVYFSGERIRDEHIVARSCERLEGQRAPDGITMEQRIWLSRRGPPQLSEEQHWYRIFQHLFPGHPLPRSAYNDMTFSEEFLDFRDFIREPTGLDLLMARVRENPSWTAEHEALFGPDIGQGLGQLYWLWAAARQSESNRVVGAENPMHESPQDTLSPSLDEIVHHSGLQPEEEIVTRGENFNLSIPTPTEGGRPEPQAHEIARVMCEREQVVYDATQLGAAALNTDSEQEQRKLDNNKSPGDSGLTSSIALTQIRHSQSRTSFTRIDQPDTEPLDLPVLGDDAQGALTLEDFELEYVAAGFEENQFWTLPTVFETDDTGYLLGHLGASHQDGIFNDIDESFTGTLAMMDEEGIAIPTEFGDYAVVPHSPK</sequence>
<feature type="compositionally biased region" description="Polar residues" evidence="1">
    <location>
        <begin position="470"/>
        <end position="479"/>
    </location>
</feature>
<feature type="region of interest" description="Disordered" evidence="1">
    <location>
        <begin position="51"/>
        <end position="96"/>
    </location>
</feature>
<name>A0A2P5HQJ6_DIAHE</name>
<dbReference type="EMBL" id="MAVT02000981">
    <property type="protein sequence ID" value="POS72524.1"/>
    <property type="molecule type" value="Genomic_DNA"/>
</dbReference>
<accession>A0A2P5HQJ6</accession>
<feature type="compositionally biased region" description="Basic and acidic residues" evidence="1">
    <location>
        <begin position="143"/>
        <end position="163"/>
    </location>
</feature>
<evidence type="ECO:0000256" key="1">
    <source>
        <dbReference type="SAM" id="MobiDB-lite"/>
    </source>
</evidence>
<dbReference type="InParanoid" id="A0A2P5HQJ6"/>
<dbReference type="STRING" id="158607.A0A2P5HQJ6"/>
<feature type="region of interest" description="Disordered" evidence="1">
    <location>
        <begin position="127"/>
        <end position="183"/>
    </location>
</feature>
<evidence type="ECO:0008006" key="4">
    <source>
        <dbReference type="Google" id="ProtNLM"/>
    </source>
</evidence>
<dbReference type="AlphaFoldDB" id="A0A2P5HQJ6"/>
<keyword evidence="3" id="KW-1185">Reference proteome</keyword>
<feature type="region of interest" description="Disordered" evidence="1">
    <location>
        <begin position="457"/>
        <end position="479"/>
    </location>
</feature>